<evidence type="ECO:0000313" key="8">
    <source>
        <dbReference type="EMBL" id="SLM34967.1"/>
    </source>
</evidence>
<feature type="transmembrane region" description="Helical" evidence="7">
    <location>
        <begin position="433"/>
        <end position="454"/>
    </location>
</feature>
<feature type="transmembrane region" description="Helical" evidence="7">
    <location>
        <begin position="125"/>
        <end position="146"/>
    </location>
</feature>
<feature type="transmembrane region" description="Helical" evidence="7">
    <location>
        <begin position="265"/>
        <end position="287"/>
    </location>
</feature>
<keyword evidence="2" id="KW-0813">Transport</keyword>
<comment type="subcellular location">
    <subcellularLocation>
        <location evidence="1">Membrane</location>
        <topology evidence="1">Multi-pass membrane protein</topology>
    </subcellularLocation>
</comment>
<dbReference type="InterPro" id="IPR002293">
    <property type="entry name" value="AA/rel_permease1"/>
</dbReference>
<dbReference type="Proteomes" id="UP000192927">
    <property type="component" value="Unassembled WGS sequence"/>
</dbReference>
<dbReference type="AlphaFoldDB" id="A0A1W5CVS7"/>
<dbReference type="PANTHER" id="PTHR45649:SF14">
    <property type="entry name" value="GABA PERMEASE"/>
    <property type="match status" value="1"/>
</dbReference>
<protein>
    <submittedName>
        <fullName evidence="8">Amino acid permease</fullName>
    </submittedName>
</protein>
<evidence type="ECO:0000256" key="1">
    <source>
        <dbReference type="ARBA" id="ARBA00004141"/>
    </source>
</evidence>
<feature type="transmembrane region" description="Helical" evidence="7">
    <location>
        <begin position="228"/>
        <end position="245"/>
    </location>
</feature>
<keyword evidence="9" id="KW-1185">Reference proteome</keyword>
<dbReference type="EMBL" id="FWEW01000466">
    <property type="protein sequence ID" value="SLM34967.1"/>
    <property type="molecule type" value="Genomic_DNA"/>
</dbReference>
<feature type="transmembrane region" description="Helical" evidence="7">
    <location>
        <begin position="65"/>
        <end position="87"/>
    </location>
</feature>
<dbReference type="InterPro" id="IPR004840">
    <property type="entry name" value="Amino_acid_permease_CS"/>
</dbReference>
<keyword evidence="3 7" id="KW-0812">Transmembrane</keyword>
<reference evidence="9" key="1">
    <citation type="submission" date="2017-03" db="EMBL/GenBank/DDBJ databases">
        <authorList>
            <person name="Sharma R."/>
            <person name="Thines M."/>
        </authorList>
    </citation>
    <scope>NUCLEOTIDE SEQUENCE [LARGE SCALE GENOMIC DNA]</scope>
</reference>
<keyword evidence="4" id="KW-0029">Amino-acid transport</keyword>
<dbReference type="NCBIfam" id="TIGR00907">
    <property type="entry name" value="2A0304"/>
    <property type="match status" value="1"/>
</dbReference>
<evidence type="ECO:0000256" key="7">
    <source>
        <dbReference type="SAM" id="Phobius"/>
    </source>
</evidence>
<feature type="transmembrane region" description="Helical" evidence="7">
    <location>
        <begin position="466"/>
        <end position="485"/>
    </location>
</feature>
<dbReference type="Pfam" id="PF13520">
    <property type="entry name" value="AA_permease_2"/>
    <property type="match status" value="1"/>
</dbReference>
<evidence type="ECO:0000313" key="9">
    <source>
        <dbReference type="Proteomes" id="UP000192927"/>
    </source>
</evidence>
<evidence type="ECO:0000256" key="5">
    <source>
        <dbReference type="ARBA" id="ARBA00022989"/>
    </source>
</evidence>
<dbReference type="Gene3D" id="1.20.1740.10">
    <property type="entry name" value="Amino acid/polyamine transporter I"/>
    <property type="match status" value="1"/>
</dbReference>
<evidence type="ECO:0000256" key="2">
    <source>
        <dbReference type="ARBA" id="ARBA00022448"/>
    </source>
</evidence>
<evidence type="ECO:0000256" key="6">
    <source>
        <dbReference type="ARBA" id="ARBA00023136"/>
    </source>
</evidence>
<dbReference type="GO" id="GO:0006865">
    <property type="term" value="P:amino acid transport"/>
    <property type="evidence" value="ECO:0007669"/>
    <property type="project" value="UniProtKB-KW"/>
</dbReference>
<dbReference type="GO" id="GO:0015101">
    <property type="term" value="F:organic cation transmembrane transporter activity"/>
    <property type="evidence" value="ECO:0007669"/>
    <property type="project" value="UniProtKB-ARBA"/>
</dbReference>
<feature type="transmembrane region" description="Helical" evidence="7">
    <location>
        <begin position="187"/>
        <end position="207"/>
    </location>
</feature>
<name>A0A1W5CVS7_9LECA</name>
<feature type="transmembrane region" description="Helical" evidence="7">
    <location>
        <begin position="33"/>
        <end position="53"/>
    </location>
</feature>
<accession>A0A1W5CVS7</accession>
<dbReference type="GO" id="GO:0016020">
    <property type="term" value="C:membrane"/>
    <property type="evidence" value="ECO:0007669"/>
    <property type="project" value="UniProtKB-SubCell"/>
</dbReference>
<evidence type="ECO:0000256" key="3">
    <source>
        <dbReference type="ARBA" id="ARBA00022692"/>
    </source>
</evidence>
<organism evidence="8 9">
    <name type="scientific">Lasallia pustulata</name>
    <dbReference type="NCBI Taxonomy" id="136370"/>
    <lineage>
        <taxon>Eukaryota</taxon>
        <taxon>Fungi</taxon>
        <taxon>Dikarya</taxon>
        <taxon>Ascomycota</taxon>
        <taxon>Pezizomycotina</taxon>
        <taxon>Lecanoromycetes</taxon>
        <taxon>OSLEUM clade</taxon>
        <taxon>Umbilicariomycetidae</taxon>
        <taxon>Umbilicariales</taxon>
        <taxon>Umbilicariaceae</taxon>
        <taxon>Lasallia</taxon>
    </lineage>
</organism>
<keyword evidence="5 7" id="KW-1133">Transmembrane helix</keyword>
<feature type="transmembrane region" description="Helical" evidence="7">
    <location>
        <begin position="99"/>
        <end position="119"/>
    </location>
</feature>
<dbReference type="PIRSF" id="PIRSF006060">
    <property type="entry name" value="AA_transporter"/>
    <property type="match status" value="1"/>
</dbReference>
<proteinExistence type="predicted"/>
<dbReference type="InterPro" id="IPR004756">
    <property type="entry name" value="AA_permease"/>
</dbReference>
<feature type="transmembrane region" description="Helical" evidence="7">
    <location>
        <begin position="370"/>
        <end position="387"/>
    </location>
</feature>
<dbReference type="PROSITE" id="PS00218">
    <property type="entry name" value="AMINO_ACID_PERMEASE_1"/>
    <property type="match status" value="1"/>
</dbReference>
<feature type="transmembrane region" description="Helical" evidence="7">
    <location>
        <begin position="394"/>
        <end position="413"/>
    </location>
</feature>
<keyword evidence="6 7" id="KW-0472">Membrane</keyword>
<feature type="transmembrane region" description="Helical" evidence="7">
    <location>
        <begin position="158"/>
        <end position="175"/>
    </location>
</feature>
<evidence type="ECO:0000256" key="4">
    <source>
        <dbReference type="ARBA" id="ARBA00022970"/>
    </source>
</evidence>
<feature type="transmembrane region" description="Helical" evidence="7">
    <location>
        <begin position="314"/>
        <end position="335"/>
    </location>
</feature>
<dbReference type="FunFam" id="1.20.1740.10:FF:000046">
    <property type="entry name" value="Amino-acid permease, putative"/>
    <property type="match status" value="1"/>
</dbReference>
<sequence>MQGHARANSTVDDDAQLAQLGHKAELHRNFSPLAMLGLAFAILNSWTALSASLSLALPSGGPTSVIWGLVTAGVCNLCLAASMAEFLSAYPTAGGQYHWVAVISWKNWVPILSWITGWINVSGWIALVASGGLLGSQLIVGIIGFMNPAYAPQRWHQFLIYIGYNLVAFLINAFLNSALPVITKAAFTWSIAGFVIISITVLACASPDYSSASFVFREFINETGWPDGIAWLLGLLQAGLGLTGYDAVAHMIEEIPNPSVEGPRIMLACVGIGTFTGFVFLTVLLFVAGNVDEVISSTAGPLLQIFFNATQSRAGAICLLIFPLVCLLFATISIMTTSSRMTYAFARDGGLPASRWLARVHPILELPLNALYLTTVLVVVFGCIFLGSSSAFNAIISASVVALGVSYGIPIAINCLRGRRMLPHRAFALPGPLGWIANLIGLVYVIVTTVLFVFPPDLPVTGSNMNYCIVAFFIVLVISTITWFVDGRRNFTGPRINLDDLANGVTVGILTAGTGSHESGSNGYAKCATSAPGRAKFADEDDLPVGLFGRGELENQVYDPRKRVNHNRPKKL</sequence>
<dbReference type="PANTHER" id="PTHR45649">
    <property type="entry name" value="AMINO-ACID PERMEASE BAT1"/>
    <property type="match status" value="1"/>
</dbReference>